<organism evidence="1">
    <name type="scientific">Lichtheimia ramosa</name>
    <dbReference type="NCBI Taxonomy" id="688394"/>
    <lineage>
        <taxon>Eukaryota</taxon>
        <taxon>Fungi</taxon>
        <taxon>Fungi incertae sedis</taxon>
        <taxon>Mucoromycota</taxon>
        <taxon>Mucoromycotina</taxon>
        <taxon>Mucoromycetes</taxon>
        <taxon>Mucorales</taxon>
        <taxon>Lichtheimiaceae</taxon>
        <taxon>Lichtheimia</taxon>
    </lineage>
</organism>
<name>A0A077WZX5_9FUNG</name>
<sequence>MFHPSIRPVVNTLLHTIPLDLHSEYAQTLLKTLQDIATLSYPNDDQITDPDDPVLDALLAEQPCTSERLDSVLQCFLNIDCIALHFTVLRFLLYQLQHKTYHINFALCFIRQHCCSLLQQPPFQPIRDGIFAQALSLWNAEALWDLVTYRSLVALLHDLSVPSNVWLSTLATSPMMDHQRL</sequence>
<reference evidence="1" key="1">
    <citation type="journal article" date="2014" name="Genome Announc.">
        <title>De novo whole-genome sequence and genome annotation of Lichtheimia ramosa.</title>
        <authorList>
            <person name="Linde J."/>
            <person name="Schwartze V."/>
            <person name="Binder U."/>
            <person name="Lass-Florl C."/>
            <person name="Voigt K."/>
            <person name="Horn F."/>
        </authorList>
    </citation>
    <scope>NUCLEOTIDE SEQUENCE</scope>
    <source>
        <strain evidence="1">JMRC FSU:6197</strain>
    </source>
</reference>
<dbReference type="EMBL" id="LK023368">
    <property type="protein sequence ID" value="CDS12789.1"/>
    <property type="molecule type" value="Genomic_DNA"/>
</dbReference>
<evidence type="ECO:0000313" key="1">
    <source>
        <dbReference type="EMBL" id="CDS12789.1"/>
    </source>
</evidence>
<proteinExistence type="predicted"/>
<gene>
    <name evidence="1" type="ORF">LRAMOSA04973</name>
</gene>
<dbReference type="OrthoDB" id="2255063at2759"/>
<accession>A0A077WZX5</accession>
<protein>
    <submittedName>
        <fullName evidence="1">Uncharacterized protein</fullName>
    </submittedName>
</protein>
<dbReference type="AlphaFoldDB" id="A0A077WZX5"/>